<dbReference type="AlphaFoldDB" id="A0A8W7PJA8"/>
<accession>A0A8W7PJA8</accession>
<organism evidence="1">
    <name type="scientific">Anopheles coluzzii</name>
    <name type="common">African malaria mosquito</name>
    <dbReference type="NCBI Taxonomy" id="1518534"/>
    <lineage>
        <taxon>Eukaryota</taxon>
        <taxon>Metazoa</taxon>
        <taxon>Ecdysozoa</taxon>
        <taxon>Arthropoda</taxon>
        <taxon>Hexapoda</taxon>
        <taxon>Insecta</taxon>
        <taxon>Pterygota</taxon>
        <taxon>Neoptera</taxon>
        <taxon>Endopterygota</taxon>
        <taxon>Diptera</taxon>
        <taxon>Nematocera</taxon>
        <taxon>Culicoidea</taxon>
        <taxon>Culicidae</taxon>
        <taxon>Anophelinae</taxon>
        <taxon>Anopheles</taxon>
    </lineage>
</organism>
<sequence>MNIHTQSSRAGGFEGVAQKSDVRNVSCVTDAAPWPTTLPHPICPALAVDPVPELALPPLLRSSRALPPSIVTLAPLMLTLTTLPPPFVELVPSRQSEQALSLRPPTTSTPAPCHCRFGLSEHRDVMSGEEATESFGDLRDPVVLLFDSDRPI</sequence>
<dbReference type="Proteomes" id="UP000075882">
    <property type="component" value="Unassembled WGS sequence"/>
</dbReference>
<evidence type="ECO:0000313" key="1">
    <source>
        <dbReference type="EnsemblMetazoa" id="ACOM032453-PA.1"/>
    </source>
</evidence>
<name>A0A8W7PJA8_ANOCL</name>
<reference evidence="1" key="1">
    <citation type="submission" date="2022-08" db="UniProtKB">
        <authorList>
            <consortium name="EnsemblMetazoa"/>
        </authorList>
    </citation>
    <scope>IDENTIFICATION</scope>
</reference>
<dbReference type="EnsemblMetazoa" id="ACOM032453-RA">
    <property type="protein sequence ID" value="ACOM032453-PA.1"/>
    <property type="gene ID" value="ACOM032453"/>
</dbReference>
<protein>
    <submittedName>
        <fullName evidence="1">Uncharacterized protein</fullName>
    </submittedName>
</protein>
<proteinExistence type="predicted"/>